<dbReference type="GO" id="GO:0003964">
    <property type="term" value="F:RNA-directed DNA polymerase activity"/>
    <property type="evidence" value="ECO:0007669"/>
    <property type="project" value="UniProtKB-KW"/>
</dbReference>
<evidence type="ECO:0000259" key="1">
    <source>
        <dbReference type="Pfam" id="PF00078"/>
    </source>
</evidence>
<dbReference type="InterPro" id="IPR043128">
    <property type="entry name" value="Rev_trsase/Diguanyl_cyclase"/>
</dbReference>
<keyword evidence="2" id="KW-0808">Transferase</keyword>
<dbReference type="Gene3D" id="3.10.10.10">
    <property type="entry name" value="HIV Type 1 Reverse Transcriptase, subunit A, domain 1"/>
    <property type="match status" value="1"/>
</dbReference>
<dbReference type="Gene3D" id="2.40.70.10">
    <property type="entry name" value="Acid Proteases"/>
    <property type="match status" value="1"/>
</dbReference>
<sequence length="386" mass="43376">MWDCPKLGKLNALIAEADDDSEGGSSRVNPLQLLGEMQEKPPKQKGLMYVRVLINNKAVMAMLGTGATHNFVADREVQKLGLTLAEHSSRIKAVNSEAKLIQGVACVELKVGLWTGKCNLMAGSLDDFDVILGMESLLLANAVGTYLQDSVRATKKKDSLMSALQVKNGLRRGEQTYLVALIEIKSDVVQEVPNEAVFTSHYRMTPAELAELKKQLDELLEAGLVQPSKAPYGSTVLFQRKQDGSMRMCVDYRVLNKVTIKNTYPIPNATDLFDKLTNAKYSTKIDLRSGYWQVVKGDEPKTTCVTRYGSFEFLVMPFDLINAPATFCNLMNDVLYEYLDRFVVVHLDDIFVYSESLTDHLTHLRAVFQKLREYELYAKREKCEFC</sequence>
<dbReference type="Pfam" id="PF13975">
    <property type="entry name" value="gag-asp_proteas"/>
    <property type="match status" value="1"/>
</dbReference>
<dbReference type="PANTHER" id="PTHR24559">
    <property type="entry name" value="TRANSPOSON TY3-I GAG-POL POLYPROTEIN"/>
    <property type="match status" value="1"/>
</dbReference>
<organism evidence="2">
    <name type="scientific">Sesamum latifolium</name>
    <dbReference type="NCBI Taxonomy" id="2727402"/>
    <lineage>
        <taxon>Eukaryota</taxon>
        <taxon>Viridiplantae</taxon>
        <taxon>Streptophyta</taxon>
        <taxon>Embryophyta</taxon>
        <taxon>Tracheophyta</taxon>
        <taxon>Spermatophyta</taxon>
        <taxon>Magnoliopsida</taxon>
        <taxon>eudicotyledons</taxon>
        <taxon>Gunneridae</taxon>
        <taxon>Pentapetalae</taxon>
        <taxon>asterids</taxon>
        <taxon>lamiids</taxon>
        <taxon>Lamiales</taxon>
        <taxon>Pedaliaceae</taxon>
        <taxon>Sesamum</taxon>
    </lineage>
</organism>
<protein>
    <submittedName>
        <fullName evidence="2">RNA-directed DNA polymerase</fullName>
    </submittedName>
</protein>
<accession>A0AAW2TNT6</accession>
<dbReference type="InterPro" id="IPR000477">
    <property type="entry name" value="RT_dom"/>
</dbReference>
<proteinExistence type="predicted"/>
<dbReference type="InterPro" id="IPR043502">
    <property type="entry name" value="DNA/RNA_pol_sf"/>
</dbReference>
<dbReference type="Pfam" id="PF00078">
    <property type="entry name" value="RVT_1"/>
    <property type="match status" value="1"/>
</dbReference>
<comment type="caution">
    <text evidence="2">The sequence shown here is derived from an EMBL/GenBank/DDBJ whole genome shotgun (WGS) entry which is preliminary data.</text>
</comment>
<dbReference type="CDD" id="cd01647">
    <property type="entry name" value="RT_LTR"/>
    <property type="match status" value="1"/>
</dbReference>
<dbReference type="PANTHER" id="PTHR24559:SF443">
    <property type="entry name" value="RNA-DIRECTED DNA POLYMERASE HOMOLOG"/>
    <property type="match status" value="1"/>
</dbReference>
<dbReference type="CDD" id="cd00303">
    <property type="entry name" value="retropepsin_like"/>
    <property type="match status" value="1"/>
</dbReference>
<reference evidence="2" key="1">
    <citation type="submission" date="2020-06" db="EMBL/GenBank/DDBJ databases">
        <authorList>
            <person name="Li T."/>
            <person name="Hu X."/>
            <person name="Zhang T."/>
            <person name="Song X."/>
            <person name="Zhang H."/>
            <person name="Dai N."/>
            <person name="Sheng W."/>
            <person name="Hou X."/>
            <person name="Wei L."/>
        </authorList>
    </citation>
    <scope>NUCLEOTIDE SEQUENCE</scope>
    <source>
        <strain evidence="2">KEN1</strain>
        <tissue evidence="2">Leaf</tissue>
    </source>
</reference>
<dbReference type="EMBL" id="JACGWN010000014">
    <property type="protein sequence ID" value="KAL0405982.1"/>
    <property type="molecule type" value="Genomic_DNA"/>
</dbReference>
<gene>
    <name evidence="2" type="ORF">Slati_3912100</name>
</gene>
<dbReference type="Gene3D" id="3.30.70.270">
    <property type="match status" value="1"/>
</dbReference>
<name>A0AAW2TNT6_9LAMI</name>
<keyword evidence="2" id="KW-0548">Nucleotidyltransferase</keyword>
<dbReference type="InterPro" id="IPR021109">
    <property type="entry name" value="Peptidase_aspartic_dom_sf"/>
</dbReference>
<dbReference type="SUPFAM" id="SSF50630">
    <property type="entry name" value="Acid proteases"/>
    <property type="match status" value="1"/>
</dbReference>
<feature type="domain" description="Reverse transcriptase" evidence="1">
    <location>
        <begin position="240"/>
        <end position="386"/>
    </location>
</feature>
<dbReference type="AlphaFoldDB" id="A0AAW2TNT6"/>
<dbReference type="SUPFAM" id="SSF56672">
    <property type="entry name" value="DNA/RNA polymerases"/>
    <property type="match status" value="1"/>
</dbReference>
<evidence type="ECO:0000313" key="2">
    <source>
        <dbReference type="EMBL" id="KAL0405982.1"/>
    </source>
</evidence>
<reference evidence="2" key="2">
    <citation type="journal article" date="2024" name="Plant">
        <title>Genomic evolution and insights into agronomic trait innovations of Sesamum species.</title>
        <authorList>
            <person name="Miao H."/>
            <person name="Wang L."/>
            <person name="Qu L."/>
            <person name="Liu H."/>
            <person name="Sun Y."/>
            <person name="Le M."/>
            <person name="Wang Q."/>
            <person name="Wei S."/>
            <person name="Zheng Y."/>
            <person name="Lin W."/>
            <person name="Duan Y."/>
            <person name="Cao H."/>
            <person name="Xiong S."/>
            <person name="Wang X."/>
            <person name="Wei L."/>
            <person name="Li C."/>
            <person name="Ma Q."/>
            <person name="Ju M."/>
            <person name="Zhao R."/>
            <person name="Li G."/>
            <person name="Mu C."/>
            <person name="Tian Q."/>
            <person name="Mei H."/>
            <person name="Zhang T."/>
            <person name="Gao T."/>
            <person name="Zhang H."/>
        </authorList>
    </citation>
    <scope>NUCLEOTIDE SEQUENCE</scope>
    <source>
        <strain evidence="2">KEN1</strain>
    </source>
</reference>
<dbReference type="InterPro" id="IPR053134">
    <property type="entry name" value="RNA-dir_DNA_polymerase"/>
</dbReference>
<keyword evidence="2" id="KW-0695">RNA-directed DNA polymerase</keyword>